<keyword evidence="1" id="KW-1133">Transmembrane helix</keyword>
<keyword evidence="1" id="KW-0472">Membrane</keyword>
<organism evidence="2">
    <name type="scientific">freshwater metagenome</name>
    <dbReference type="NCBI Taxonomy" id="449393"/>
    <lineage>
        <taxon>unclassified sequences</taxon>
        <taxon>metagenomes</taxon>
        <taxon>ecological metagenomes</taxon>
    </lineage>
</organism>
<evidence type="ECO:0000313" key="2">
    <source>
        <dbReference type="EMBL" id="CAB4861000.1"/>
    </source>
</evidence>
<gene>
    <name evidence="2" type="ORF">UFOPK3444_00173</name>
</gene>
<evidence type="ECO:0000256" key="1">
    <source>
        <dbReference type="SAM" id="Phobius"/>
    </source>
</evidence>
<proteinExistence type="predicted"/>
<feature type="transmembrane region" description="Helical" evidence="1">
    <location>
        <begin position="31"/>
        <end position="49"/>
    </location>
</feature>
<accession>A0A6J7CTA4</accession>
<dbReference type="EMBL" id="CAFBLU010000002">
    <property type="protein sequence ID" value="CAB4861000.1"/>
    <property type="molecule type" value="Genomic_DNA"/>
</dbReference>
<keyword evidence="1" id="KW-0812">Transmembrane</keyword>
<feature type="transmembrane region" description="Helical" evidence="1">
    <location>
        <begin position="94"/>
        <end position="112"/>
    </location>
</feature>
<sequence length="118" mass="12780">MFDSVFARVAAVLLIAAAVWKLPGGGTAASVVWEALGAGMLALIAWTAWRFGKEHWLELDRLGEQGRLVLYGSVALLLVALAGKSLLWQTSLGSVLWLLMVGGVVAGAYRSWQLWREL</sequence>
<feature type="transmembrane region" description="Helical" evidence="1">
    <location>
        <begin position="69"/>
        <end position="88"/>
    </location>
</feature>
<dbReference type="AlphaFoldDB" id="A0A6J7CTA4"/>
<protein>
    <submittedName>
        <fullName evidence="2">Unannotated protein</fullName>
    </submittedName>
</protein>
<reference evidence="2" key="1">
    <citation type="submission" date="2020-05" db="EMBL/GenBank/DDBJ databases">
        <authorList>
            <person name="Chiriac C."/>
            <person name="Salcher M."/>
            <person name="Ghai R."/>
            <person name="Kavagutti S V."/>
        </authorList>
    </citation>
    <scope>NUCLEOTIDE SEQUENCE</scope>
</reference>
<name>A0A6J7CTA4_9ZZZZ</name>